<dbReference type="KEGG" id="beq:BEWA_026420"/>
<proteinExistence type="predicted"/>
<evidence type="ECO:0000313" key="2">
    <source>
        <dbReference type="Proteomes" id="UP000031512"/>
    </source>
</evidence>
<accession>L0AX11</accession>
<evidence type="ECO:0000313" key="1">
    <source>
        <dbReference type="EMBL" id="AFZ79793.1"/>
    </source>
</evidence>
<keyword evidence="2" id="KW-1185">Reference proteome</keyword>
<organism evidence="1 2">
    <name type="scientific">Theileria equi strain WA</name>
    <dbReference type="NCBI Taxonomy" id="1537102"/>
    <lineage>
        <taxon>Eukaryota</taxon>
        <taxon>Sar</taxon>
        <taxon>Alveolata</taxon>
        <taxon>Apicomplexa</taxon>
        <taxon>Aconoidasida</taxon>
        <taxon>Piroplasmida</taxon>
        <taxon>Theileriidae</taxon>
        <taxon>Theileria</taxon>
    </lineage>
</organism>
<dbReference type="AlphaFoldDB" id="L0AX11"/>
<dbReference type="VEuPathDB" id="PiroplasmaDB:BEWA_026420"/>
<gene>
    <name evidence="1" type="ORF">BEWA_026420</name>
</gene>
<dbReference type="RefSeq" id="XP_004829459.1">
    <property type="nucleotide sequence ID" value="XM_004829402.1"/>
</dbReference>
<protein>
    <submittedName>
        <fullName evidence="1">Uncharacterized protein</fullName>
    </submittedName>
</protein>
<reference evidence="1 2" key="1">
    <citation type="journal article" date="2012" name="BMC Genomics">
        <title>Comparative genomic analysis and phylogenetic position of Theileria equi.</title>
        <authorList>
            <person name="Kappmeyer L.S."/>
            <person name="Thiagarajan M."/>
            <person name="Herndon D.R."/>
            <person name="Ramsay J.D."/>
            <person name="Caler E."/>
            <person name="Djikeng A."/>
            <person name="Gillespie J.J."/>
            <person name="Lau A.O."/>
            <person name="Roalson E.H."/>
            <person name="Silva J.C."/>
            <person name="Silva M.G."/>
            <person name="Suarez C.E."/>
            <person name="Ueti M.W."/>
            <person name="Nene V.M."/>
            <person name="Mealey R.H."/>
            <person name="Knowles D.P."/>
            <person name="Brayton K.A."/>
        </authorList>
    </citation>
    <scope>NUCLEOTIDE SEQUENCE [LARGE SCALE GENOMIC DNA]</scope>
    <source>
        <strain evidence="1 2">WA</strain>
    </source>
</reference>
<dbReference type="EMBL" id="CP001669">
    <property type="protein sequence ID" value="AFZ79793.1"/>
    <property type="molecule type" value="Genomic_DNA"/>
</dbReference>
<name>L0AX11_THEEQ</name>
<dbReference type="Proteomes" id="UP000031512">
    <property type="component" value="Chromosome 1"/>
</dbReference>
<dbReference type="eggNOG" id="ENOG502QXCP">
    <property type="taxonomic scope" value="Eukaryota"/>
</dbReference>
<sequence length="708" mass="80499">MRIIRPTHVYIKRVVAVKSPHKLNGLMKKLAVAHLGKSCAIKDLLNVQRDEGALDVCKGALLDLSLYTDTQVAHATSFFVHLVTCGLWRSHPHVHRLLSISMSQSGSNINQRLILEAMKACNVVLSTKGLPGSGTLETIGEYIETMLERVESPCADFAEVLYSLKVKNARFTDLLVRELKESAVYMDNSRLVGILGYLLHADCHPREPIYDAINILSECKDWNILLRVIDLLWTFKVDHVGFIEHVVNMCIDEDGSGSPMDYLDTRDICMIFDVMGALGYAQGKLANAFFSRYGHESWKNDSACKIYRSTKYCTSLDLLALLQALGESDSTLVNLDAWRNTLLVNLTLRLKRIERHGKRYDASVFTRLFSLLSRMEPRHIPRNEAVHWAESAPSTLHSLDASLSLVNGYIMCHYFESQSIKPIFQHIHSLCKYAAQLPGLVSYIIHSSKRGSKNNVHRIIQAAQDRTEEFVYDTSVRSNYKLMKKSGMVKEKTVKCSIDPLETPLVYPQTVLPDSAQFGNLMERKFINSTKRPSLQECLYTLRSLYRTLHIYASLHGINNLPFETLGAIQDFLKAYDTAIDLLDSKFEAEYKFEPAKNTRKREYSKIRLNWDHFVEDYQEAIRISQEPKYRKTNLVMPDNAVYKQSLQLFNDAMGRISGGNTGVRKTPKSSDMHIQVASSLKACTDHDLYFEEPVGPYFVDILMRVGQ</sequence>
<dbReference type="GeneID" id="15807102"/>